<keyword evidence="5" id="KW-0479">Metal-binding</keyword>
<dbReference type="PANTHER" id="PTHR30616">
    <property type="entry name" value="UNCHARACTERIZED PROTEIN YFIH"/>
    <property type="match status" value="1"/>
</dbReference>
<evidence type="ECO:0000313" key="12">
    <source>
        <dbReference type="EMBL" id="MDH8676710.1"/>
    </source>
</evidence>
<comment type="function">
    <text evidence="2">Purine nucleoside enzyme that catalyzes the phosphorolysis of adenosine and inosine nucleosides, yielding D-ribose 1-phosphate and the respective free bases, adenine and hypoxanthine. Also catalyzes the phosphorolysis of S-methyl-5'-thioadenosine into adenine and S-methyl-5-thio-alpha-D-ribose 1-phosphate. Also has adenosine deaminase activity.</text>
</comment>
<dbReference type="InterPro" id="IPR003730">
    <property type="entry name" value="Cu_polyphenol_OxRdtase"/>
</dbReference>
<comment type="catalytic activity">
    <reaction evidence="1">
        <text>inosine + phosphate = alpha-D-ribose 1-phosphate + hypoxanthine</text>
        <dbReference type="Rhea" id="RHEA:27646"/>
        <dbReference type="ChEBI" id="CHEBI:17368"/>
        <dbReference type="ChEBI" id="CHEBI:17596"/>
        <dbReference type="ChEBI" id="CHEBI:43474"/>
        <dbReference type="ChEBI" id="CHEBI:57720"/>
        <dbReference type="EC" id="2.4.2.1"/>
    </reaction>
    <physiologicalReaction direction="left-to-right" evidence="1">
        <dbReference type="Rhea" id="RHEA:27647"/>
    </physiologicalReaction>
</comment>
<evidence type="ECO:0000256" key="2">
    <source>
        <dbReference type="ARBA" id="ARBA00003215"/>
    </source>
</evidence>
<evidence type="ECO:0000256" key="8">
    <source>
        <dbReference type="ARBA" id="ARBA00047989"/>
    </source>
</evidence>
<keyword evidence="7" id="KW-0862">Zinc</keyword>
<evidence type="ECO:0000256" key="10">
    <source>
        <dbReference type="ARBA" id="ARBA00049893"/>
    </source>
</evidence>
<keyword evidence="4" id="KW-0808">Transferase</keyword>
<dbReference type="NCBIfam" id="TIGR00726">
    <property type="entry name" value="peptidoglycan editing factor PgeF"/>
    <property type="match status" value="1"/>
</dbReference>
<dbReference type="InterPro" id="IPR011324">
    <property type="entry name" value="Cytotoxic_necrot_fac-like_cat"/>
</dbReference>
<dbReference type="RefSeq" id="WP_281092507.1">
    <property type="nucleotide sequence ID" value="NZ_JARYZI010000001.1"/>
</dbReference>
<comment type="caution">
    <text evidence="12">The sequence shown here is derived from an EMBL/GenBank/DDBJ whole genome shotgun (WGS) entry which is preliminary data.</text>
</comment>
<comment type="catalytic activity">
    <reaction evidence="9">
        <text>adenosine + phosphate = alpha-D-ribose 1-phosphate + adenine</text>
        <dbReference type="Rhea" id="RHEA:27642"/>
        <dbReference type="ChEBI" id="CHEBI:16335"/>
        <dbReference type="ChEBI" id="CHEBI:16708"/>
        <dbReference type="ChEBI" id="CHEBI:43474"/>
        <dbReference type="ChEBI" id="CHEBI:57720"/>
        <dbReference type="EC" id="2.4.2.1"/>
    </reaction>
    <physiologicalReaction direction="left-to-right" evidence="9">
        <dbReference type="Rhea" id="RHEA:27643"/>
    </physiologicalReaction>
</comment>
<evidence type="ECO:0000256" key="1">
    <source>
        <dbReference type="ARBA" id="ARBA00000553"/>
    </source>
</evidence>
<evidence type="ECO:0000256" key="7">
    <source>
        <dbReference type="ARBA" id="ARBA00022833"/>
    </source>
</evidence>
<comment type="catalytic activity">
    <reaction evidence="8">
        <text>adenosine + H2O + H(+) = inosine + NH4(+)</text>
        <dbReference type="Rhea" id="RHEA:24408"/>
        <dbReference type="ChEBI" id="CHEBI:15377"/>
        <dbReference type="ChEBI" id="CHEBI:15378"/>
        <dbReference type="ChEBI" id="CHEBI:16335"/>
        <dbReference type="ChEBI" id="CHEBI:17596"/>
        <dbReference type="ChEBI" id="CHEBI:28938"/>
        <dbReference type="EC" id="3.5.4.4"/>
    </reaction>
    <physiologicalReaction direction="left-to-right" evidence="8">
        <dbReference type="Rhea" id="RHEA:24409"/>
    </physiologicalReaction>
</comment>
<proteinExistence type="inferred from homology"/>
<reference evidence="12 13" key="1">
    <citation type="submission" date="2023-04" db="EMBL/GenBank/DDBJ databases">
        <title>Fusibacter bizertensis strain WBS, isolated from littoral bottom sediments of the Arctic seas - biochemical and genomic analysis.</title>
        <authorList>
            <person name="Brioukhanov A.L."/>
        </authorList>
    </citation>
    <scope>NUCLEOTIDE SEQUENCE [LARGE SCALE GENOMIC DNA]</scope>
    <source>
        <strain evidence="12 13">WBS</strain>
    </source>
</reference>
<evidence type="ECO:0000256" key="3">
    <source>
        <dbReference type="ARBA" id="ARBA00007353"/>
    </source>
</evidence>
<accession>A0ABT6N8G9</accession>
<evidence type="ECO:0000256" key="9">
    <source>
        <dbReference type="ARBA" id="ARBA00048968"/>
    </source>
</evidence>
<evidence type="ECO:0000256" key="11">
    <source>
        <dbReference type="RuleBase" id="RU361274"/>
    </source>
</evidence>
<comment type="catalytic activity">
    <reaction evidence="10">
        <text>S-methyl-5'-thioadenosine + phosphate = 5-(methylsulfanyl)-alpha-D-ribose 1-phosphate + adenine</text>
        <dbReference type="Rhea" id="RHEA:11852"/>
        <dbReference type="ChEBI" id="CHEBI:16708"/>
        <dbReference type="ChEBI" id="CHEBI:17509"/>
        <dbReference type="ChEBI" id="CHEBI:43474"/>
        <dbReference type="ChEBI" id="CHEBI:58533"/>
        <dbReference type="EC" id="2.4.2.28"/>
    </reaction>
    <physiologicalReaction direction="left-to-right" evidence="10">
        <dbReference type="Rhea" id="RHEA:11853"/>
    </physiologicalReaction>
</comment>
<evidence type="ECO:0000313" key="13">
    <source>
        <dbReference type="Proteomes" id="UP001158045"/>
    </source>
</evidence>
<name>A0ABT6N8G9_9FIRM</name>
<dbReference type="Pfam" id="PF02578">
    <property type="entry name" value="Cu-oxidase_4"/>
    <property type="match status" value="1"/>
</dbReference>
<evidence type="ECO:0000256" key="4">
    <source>
        <dbReference type="ARBA" id="ARBA00022679"/>
    </source>
</evidence>
<organism evidence="12 13">
    <name type="scientific">Fusibacter bizertensis</name>
    <dbReference type="NCBI Taxonomy" id="1488331"/>
    <lineage>
        <taxon>Bacteria</taxon>
        <taxon>Bacillati</taxon>
        <taxon>Bacillota</taxon>
        <taxon>Clostridia</taxon>
        <taxon>Eubacteriales</taxon>
        <taxon>Eubacteriales Family XII. Incertae Sedis</taxon>
        <taxon>Fusibacter</taxon>
    </lineage>
</organism>
<gene>
    <name evidence="12" type="primary">pgeF</name>
    <name evidence="12" type="ORF">QE109_01055</name>
</gene>
<keyword evidence="6" id="KW-0378">Hydrolase</keyword>
<dbReference type="EMBL" id="JARYZI010000001">
    <property type="protein sequence ID" value="MDH8676710.1"/>
    <property type="molecule type" value="Genomic_DNA"/>
</dbReference>
<dbReference type="CDD" id="cd16833">
    <property type="entry name" value="YfiH"/>
    <property type="match status" value="1"/>
</dbReference>
<dbReference type="Gene3D" id="3.60.140.10">
    <property type="entry name" value="CNF1/YfiH-like putative cysteine hydrolases"/>
    <property type="match status" value="1"/>
</dbReference>
<dbReference type="PANTHER" id="PTHR30616:SF2">
    <property type="entry name" value="PURINE NUCLEOSIDE PHOSPHORYLASE LACC1"/>
    <property type="match status" value="1"/>
</dbReference>
<evidence type="ECO:0000256" key="6">
    <source>
        <dbReference type="ARBA" id="ARBA00022801"/>
    </source>
</evidence>
<protein>
    <recommendedName>
        <fullName evidence="11">Purine nucleoside phosphorylase</fullName>
    </recommendedName>
</protein>
<dbReference type="Proteomes" id="UP001158045">
    <property type="component" value="Unassembled WGS sequence"/>
</dbReference>
<sequence>MRKFTNITAPHGITTRKGGVSLGAFESMNTSFFGVDNPSHVFANIKRALNELGITSKTIVATQQVHSNKVLLIDSAFDFDTLKKIDTSDSDLSEYGLYVASETDGLMTSREDLVLMTFYADCVPLVYHDEESGYIATVHSGWKGTAHLMGQEVIKKFNHLGIPVTHLNIGIGHCAAVCCYEVDEPVIQAFRENFSNDQMTAFLIPKENGKYMMDLKQANVIALMKQGITLSQIEVNDDCTICNAEEFHSHRRTGYPRGSMSTFIAKK</sequence>
<keyword evidence="13" id="KW-1185">Reference proteome</keyword>
<dbReference type="InterPro" id="IPR038371">
    <property type="entry name" value="Cu_polyphenol_OxRdtase_sf"/>
</dbReference>
<comment type="similarity">
    <text evidence="3 11">Belongs to the purine nucleoside phosphorylase YfiH/LACC1 family.</text>
</comment>
<evidence type="ECO:0000256" key="5">
    <source>
        <dbReference type="ARBA" id="ARBA00022723"/>
    </source>
</evidence>
<dbReference type="SUPFAM" id="SSF64438">
    <property type="entry name" value="CNF1/YfiH-like putative cysteine hydrolases"/>
    <property type="match status" value="1"/>
</dbReference>